<organism evidence="3 4">
    <name type="scientific">Sulfurospirillum multivorans (strain DM 12446 / JCM 15788 / NBRC 109480)</name>
    <dbReference type="NCBI Taxonomy" id="1150621"/>
    <lineage>
        <taxon>Bacteria</taxon>
        <taxon>Pseudomonadati</taxon>
        <taxon>Campylobacterota</taxon>
        <taxon>Epsilonproteobacteria</taxon>
        <taxon>Campylobacterales</taxon>
        <taxon>Sulfurospirillaceae</taxon>
        <taxon>Sulfurospirillum</taxon>
    </lineage>
</organism>
<feature type="region of interest" description="Disordered" evidence="1">
    <location>
        <begin position="232"/>
        <end position="262"/>
    </location>
</feature>
<dbReference type="EMBL" id="CP007201">
    <property type="protein sequence ID" value="AHJ12980.1"/>
    <property type="molecule type" value="Genomic_DNA"/>
</dbReference>
<reference evidence="3 4" key="1">
    <citation type="journal article" date="2014" name="Environ. Microbiol.">
        <title>Insights into organohalide respiration and the versatile catabolism of Sulfurospirillum multivorans gained from comparative genomics and physiological studies.</title>
        <authorList>
            <person name="Goris T."/>
            <person name="Schubert T."/>
            <person name="Gadkari J."/>
            <person name="Wubet T."/>
            <person name="Tarkka M."/>
            <person name="Buscot F."/>
            <person name="Adrian L."/>
            <person name="Diekert G."/>
        </authorList>
    </citation>
    <scope>NUCLEOTIDE SEQUENCE [LARGE SCALE GENOMIC DNA]</scope>
    <source>
        <strain evidence="4">DM 12446 / JCM 15788 / NBRC 109480</strain>
    </source>
</reference>
<protein>
    <submittedName>
        <fullName evidence="3">TrbI domain-containing protein</fullName>
    </submittedName>
</protein>
<dbReference type="AlphaFoldDB" id="A0AA86ALF4"/>
<dbReference type="KEGG" id="smul:SMUL_1725"/>
<keyword evidence="2" id="KW-0472">Membrane</keyword>
<keyword evidence="2" id="KW-0812">Transmembrane</keyword>
<sequence>MINPFKKGSIYDRDVDENTLPNADPDQTKNSLMNFTDKALELLKKLNKFSVPNDQNKNSEMDALAELSTLDQKVSDIRKKTLQRIFGVMMFLSFGLFLIFVFAKWGLFMWRDSKRPEVETKVQELKLEVNPLNKWQEIKDQQINQLGEDIKKVEANVDKKMNEVQNTISSELNDTKASVTQSLVVLQEANKQTITDALSDIKNEIKSIGDDAKQYTDQKNLTISEKIAQIESRKKDTNTSSLDYSKLSLPPLPQMEGKQGDMSPSQIQQKLAQINQKPQYVEDDINDNSAPLNFSTMTIEDNNTTIVMPKMTMMAGVQRATLVAGADVPTLQKGNDLTRVVWLSTSGEMLISNGHTANIRECILQAAATGNFATSSADIRLTKISCSALDNDGKYYKLVGNVKGWVNGETGKQGLKGRLVTKEGELIEKAVPLAILEGAIKALENSTKSSSTVYTYPGATSTTTADNLKDSFTEGTTKTASTTLDKFSDYYLMILEQLNPTIELKAGREVSIWFEGGEQLTMEEYTPLDVDYFEHKGFEQ</sequence>
<keyword evidence="2" id="KW-1133">Transmembrane helix</keyword>
<evidence type="ECO:0000313" key="3">
    <source>
        <dbReference type="EMBL" id="AHJ12980.1"/>
    </source>
</evidence>
<dbReference type="CDD" id="cd16430">
    <property type="entry name" value="TraB"/>
    <property type="match status" value="1"/>
</dbReference>
<evidence type="ECO:0000313" key="4">
    <source>
        <dbReference type="Proteomes" id="UP000019322"/>
    </source>
</evidence>
<dbReference type="Proteomes" id="UP000019322">
    <property type="component" value="Chromosome"/>
</dbReference>
<name>A0AA86ALF4_SULMK</name>
<gene>
    <name evidence="3" type="ORF">SMUL_1725</name>
</gene>
<dbReference type="InterPro" id="IPR005498">
    <property type="entry name" value="T4SS_VirB10/TraB/TrbI"/>
</dbReference>
<dbReference type="RefSeq" id="WP_025344850.1">
    <property type="nucleotide sequence ID" value="NZ_CP007201.1"/>
</dbReference>
<proteinExistence type="predicted"/>
<accession>A0AA86ALF4</accession>
<evidence type="ECO:0000256" key="1">
    <source>
        <dbReference type="SAM" id="MobiDB-lite"/>
    </source>
</evidence>
<dbReference type="Pfam" id="PF03743">
    <property type="entry name" value="TrbI"/>
    <property type="match status" value="1"/>
</dbReference>
<feature type="transmembrane region" description="Helical" evidence="2">
    <location>
        <begin position="85"/>
        <end position="110"/>
    </location>
</feature>
<evidence type="ECO:0000256" key="2">
    <source>
        <dbReference type="SAM" id="Phobius"/>
    </source>
</evidence>